<dbReference type="InterPro" id="IPR053465">
    <property type="entry name" value="Sortase_Class_E"/>
</dbReference>
<dbReference type="Proteomes" id="UP000029052">
    <property type="component" value="Unassembled WGS sequence"/>
</dbReference>
<accession>A0A087BAM5</accession>
<keyword evidence="1" id="KW-0378">Hydrolase</keyword>
<feature type="transmembrane region" description="Helical" evidence="3">
    <location>
        <begin position="276"/>
        <end position="295"/>
    </location>
</feature>
<protein>
    <submittedName>
        <fullName evidence="4">Sortase</fullName>
    </submittedName>
</protein>
<dbReference type="InterPro" id="IPR023365">
    <property type="entry name" value="Sortase_dom-sf"/>
</dbReference>
<feature type="transmembrane region" description="Helical" evidence="3">
    <location>
        <begin position="12"/>
        <end position="34"/>
    </location>
</feature>
<dbReference type="STRING" id="1692.BMAGN_0022"/>
<organism evidence="4 5">
    <name type="scientific">Bifidobacterium magnum</name>
    <dbReference type="NCBI Taxonomy" id="1692"/>
    <lineage>
        <taxon>Bacteria</taxon>
        <taxon>Bacillati</taxon>
        <taxon>Actinomycetota</taxon>
        <taxon>Actinomycetes</taxon>
        <taxon>Bifidobacteriales</taxon>
        <taxon>Bifidobacteriaceae</taxon>
        <taxon>Bifidobacterium</taxon>
    </lineage>
</organism>
<feature type="active site" description="Proton donor/acceptor" evidence="2">
    <location>
        <position position="145"/>
    </location>
</feature>
<dbReference type="InterPro" id="IPR005754">
    <property type="entry name" value="Sortase"/>
</dbReference>
<keyword evidence="5" id="KW-1185">Reference proteome</keyword>
<comment type="caution">
    <text evidence="4">The sequence shown here is derived from an EMBL/GenBank/DDBJ whole genome shotgun (WGS) entry which is preliminary data.</text>
</comment>
<feature type="transmembrane region" description="Helical" evidence="3">
    <location>
        <begin position="336"/>
        <end position="358"/>
    </location>
</feature>
<evidence type="ECO:0000313" key="5">
    <source>
        <dbReference type="Proteomes" id="UP000029052"/>
    </source>
</evidence>
<evidence type="ECO:0000256" key="1">
    <source>
        <dbReference type="ARBA" id="ARBA00022801"/>
    </source>
</evidence>
<sequence length="378" mass="41966">MSGRQQGHAAIVVVTVLAQLLLTLAAVCGLYIAWMQWWTGVNAAHDQYETRQSVPWAHSTLDSGSTDGTVRIASPQPADSEVPVQPQSAQTGELMGMVYIPRFGQQWNRNLVQGVELAQLNTAGLGHYPITQMPGAVGNVAIAGHRNGYGQPLGDIDQLREGDAIIVRTQDYWYVYRYTNYKIVTPDDTSAIVPNPEDPTAAPTKRMITLTTCEPKYSTPTHRWIAYGEFEYWAKTADGVPKELASDNAHGVTQFDMRDFDGMPTWLVKIGSLATVFLWLVVAYIVLFVLGALIFRWPRWKRRTASDARRASDRTVTRAPAGFYGWIVRLQPGPAVVQWILVLILALIAVVALFEWGFPWAASHIDFLRAMSGYTVGN</sequence>
<gene>
    <name evidence="4" type="ORF">BMAGN_0022</name>
</gene>
<proteinExistence type="predicted"/>
<evidence type="ECO:0000256" key="3">
    <source>
        <dbReference type="SAM" id="Phobius"/>
    </source>
</evidence>
<dbReference type="InterPro" id="IPR042003">
    <property type="entry name" value="Sortase_E"/>
</dbReference>
<keyword evidence="3" id="KW-1133">Transmembrane helix</keyword>
<dbReference type="AlphaFoldDB" id="A0A087BAM5"/>
<dbReference type="Pfam" id="PF04203">
    <property type="entry name" value="Sortase"/>
    <property type="match status" value="1"/>
</dbReference>
<dbReference type="NCBIfam" id="NF033747">
    <property type="entry name" value="class_E_sortase"/>
    <property type="match status" value="1"/>
</dbReference>
<keyword evidence="3" id="KW-0472">Membrane</keyword>
<reference evidence="4 5" key="1">
    <citation type="submission" date="2014-03" db="EMBL/GenBank/DDBJ databases">
        <title>Genomics of Bifidobacteria.</title>
        <authorList>
            <person name="Ventura M."/>
            <person name="Milani C."/>
            <person name="Lugli G.A."/>
        </authorList>
    </citation>
    <scope>NUCLEOTIDE SEQUENCE [LARGE SCALE GENOMIC DNA]</scope>
    <source>
        <strain evidence="4 5">LMG 11591</strain>
    </source>
</reference>
<dbReference type="EMBL" id="JGZB01000004">
    <property type="protein sequence ID" value="KFI68075.1"/>
    <property type="molecule type" value="Genomic_DNA"/>
</dbReference>
<dbReference type="SUPFAM" id="SSF63817">
    <property type="entry name" value="Sortase"/>
    <property type="match status" value="1"/>
</dbReference>
<dbReference type="NCBIfam" id="TIGR01076">
    <property type="entry name" value="sortase_fam"/>
    <property type="match status" value="1"/>
</dbReference>
<evidence type="ECO:0000256" key="2">
    <source>
        <dbReference type="PIRSR" id="PIRSR605754-1"/>
    </source>
</evidence>
<name>A0A087BAM5_9BIFI</name>
<dbReference type="eggNOG" id="COG3764">
    <property type="taxonomic scope" value="Bacteria"/>
</dbReference>
<dbReference type="GO" id="GO:0016787">
    <property type="term" value="F:hydrolase activity"/>
    <property type="evidence" value="ECO:0007669"/>
    <property type="project" value="UniProtKB-KW"/>
</dbReference>
<feature type="active site" description="Acyl-thioester intermediate" evidence="2">
    <location>
        <position position="213"/>
    </location>
</feature>
<dbReference type="CDD" id="cd05830">
    <property type="entry name" value="Sortase_E"/>
    <property type="match status" value="1"/>
</dbReference>
<evidence type="ECO:0000313" key="4">
    <source>
        <dbReference type="EMBL" id="KFI68075.1"/>
    </source>
</evidence>
<dbReference type="Gene3D" id="2.40.260.10">
    <property type="entry name" value="Sortase"/>
    <property type="match status" value="1"/>
</dbReference>
<keyword evidence="3" id="KW-0812">Transmembrane</keyword>